<accession>A0ABR7HIK6</accession>
<feature type="domain" description="Glycosyltransferase subfamily 4-like N-terminal" evidence="2">
    <location>
        <begin position="18"/>
        <end position="165"/>
    </location>
</feature>
<dbReference type="InterPro" id="IPR028098">
    <property type="entry name" value="Glyco_trans_4-like_N"/>
</dbReference>
<proteinExistence type="predicted"/>
<dbReference type="Proteomes" id="UP000636755">
    <property type="component" value="Unassembled WGS sequence"/>
</dbReference>
<evidence type="ECO:0000313" key="4">
    <source>
        <dbReference type="Proteomes" id="UP000636755"/>
    </source>
</evidence>
<dbReference type="EMBL" id="JACOPS010000001">
    <property type="protein sequence ID" value="MBC5727343.1"/>
    <property type="molecule type" value="Genomic_DNA"/>
</dbReference>
<dbReference type="Gene3D" id="3.40.50.2000">
    <property type="entry name" value="Glycogen Phosphorylase B"/>
    <property type="match status" value="2"/>
</dbReference>
<dbReference type="RefSeq" id="WP_186934675.1">
    <property type="nucleotide sequence ID" value="NZ_JACOPS010000001.1"/>
</dbReference>
<gene>
    <name evidence="3" type="ORF">H8R91_02110</name>
</gene>
<comment type="caution">
    <text evidence="3">The sequence shown here is derived from an EMBL/GenBank/DDBJ whole genome shotgun (WGS) entry which is preliminary data.</text>
</comment>
<dbReference type="InterPro" id="IPR001296">
    <property type="entry name" value="Glyco_trans_1"/>
</dbReference>
<dbReference type="PANTHER" id="PTHR45947:SF3">
    <property type="entry name" value="SULFOQUINOVOSYL TRANSFERASE SQD2"/>
    <property type="match status" value="1"/>
</dbReference>
<keyword evidence="4" id="KW-1185">Reference proteome</keyword>
<organism evidence="3 4">
    <name type="scientific">Ruminococcus intestinalis</name>
    <dbReference type="NCBI Taxonomy" id="2763066"/>
    <lineage>
        <taxon>Bacteria</taxon>
        <taxon>Bacillati</taxon>
        <taxon>Bacillota</taxon>
        <taxon>Clostridia</taxon>
        <taxon>Eubacteriales</taxon>
        <taxon>Oscillospiraceae</taxon>
        <taxon>Ruminococcus</taxon>
    </lineage>
</organism>
<dbReference type="Pfam" id="PF13439">
    <property type="entry name" value="Glyco_transf_4"/>
    <property type="match status" value="1"/>
</dbReference>
<reference evidence="3 4" key="1">
    <citation type="submission" date="2020-08" db="EMBL/GenBank/DDBJ databases">
        <title>Genome public.</title>
        <authorList>
            <person name="Liu C."/>
            <person name="Sun Q."/>
        </authorList>
    </citation>
    <scope>NUCLEOTIDE SEQUENCE [LARGE SCALE GENOMIC DNA]</scope>
    <source>
        <strain evidence="3 4">NSJ-71</strain>
    </source>
</reference>
<evidence type="ECO:0000259" key="1">
    <source>
        <dbReference type="Pfam" id="PF00534"/>
    </source>
</evidence>
<protein>
    <submittedName>
        <fullName evidence="3">Glycosyltransferase</fullName>
    </submittedName>
</protein>
<dbReference type="PANTHER" id="PTHR45947">
    <property type="entry name" value="SULFOQUINOVOSYL TRANSFERASE SQD2"/>
    <property type="match status" value="1"/>
</dbReference>
<name>A0ABR7HIK6_9FIRM</name>
<dbReference type="SUPFAM" id="SSF53756">
    <property type="entry name" value="UDP-Glycosyltransferase/glycogen phosphorylase"/>
    <property type="match status" value="1"/>
</dbReference>
<evidence type="ECO:0000313" key="3">
    <source>
        <dbReference type="EMBL" id="MBC5727343.1"/>
    </source>
</evidence>
<dbReference type="Pfam" id="PF00534">
    <property type="entry name" value="Glycos_transf_1"/>
    <property type="match status" value="1"/>
</dbReference>
<sequence length="363" mass="42185">MEMSKIRIFMVGLSNNKGGVESYIINLCEHLHSKEFEIVYDWPEMCIEDKKWIKPKNRHNYIKYVAFWHSFFKENKFDVIYYNTCDIVSVDMLKFAKKAGVPVRIIHSHSTDTQFKKRWFHYLTEKYNRKNIEKIATDLLACSEEAGKWMFDKSKFTVIKNGINLRTYEFNEQFREECRKSIGIKDEYLIGCVGRLVLPKNPEMSVEIMKEISKLNATAKFVFVGDGELRPQVEQKIKEYNLEDRIVLLGPRDDANKWYSALDCLVMPSLFEGLPFTLVEAQAAGLSCVVSNTVSSDANITGLIEYVDLNQSTKVWAEHILETCEKERLDTKEQLKKAGYSIQDTAEQVDKIIQTSLEKRVQC</sequence>
<evidence type="ECO:0000259" key="2">
    <source>
        <dbReference type="Pfam" id="PF13439"/>
    </source>
</evidence>
<dbReference type="InterPro" id="IPR050194">
    <property type="entry name" value="Glycosyltransferase_grp1"/>
</dbReference>
<feature type="domain" description="Glycosyl transferase family 1" evidence="1">
    <location>
        <begin position="175"/>
        <end position="339"/>
    </location>
</feature>